<accession>A0A0E9W6N6</accession>
<evidence type="ECO:0000313" key="1">
    <source>
        <dbReference type="EMBL" id="JAH85148.1"/>
    </source>
</evidence>
<dbReference type="AlphaFoldDB" id="A0A0E9W6N6"/>
<reference evidence="1" key="1">
    <citation type="submission" date="2014-11" db="EMBL/GenBank/DDBJ databases">
        <authorList>
            <person name="Amaro Gonzalez C."/>
        </authorList>
    </citation>
    <scope>NUCLEOTIDE SEQUENCE</scope>
</reference>
<dbReference type="EMBL" id="GBXM01023429">
    <property type="protein sequence ID" value="JAH85148.1"/>
    <property type="molecule type" value="Transcribed_RNA"/>
</dbReference>
<sequence length="26" mass="2981">MKVFIARKSKPASQIRTKVFCPSNSR</sequence>
<proteinExistence type="predicted"/>
<organism evidence="1">
    <name type="scientific">Anguilla anguilla</name>
    <name type="common">European freshwater eel</name>
    <name type="synonym">Muraena anguilla</name>
    <dbReference type="NCBI Taxonomy" id="7936"/>
    <lineage>
        <taxon>Eukaryota</taxon>
        <taxon>Metazoa</taxon>
        <taxon>Chordata</taxon>
        <taxon>Craniata</taxon>
        <taxon>Vertebrata</taxon>
        <taxon>Euteleostomi</taxon>
        <taxon>Actinopterygii</taxon>
        <taxon>Neopterygii</taxon>
        <taxon>Teleostei</taxon>
        <taxon>Anguilliformes</taxon>
        <taxon>Anguillidae</taxon>
        <taxon>Anguilla</taxon>
    </lineage>
</organism>
<protein>
    <submittedName>
        <fullName evidence="1">Uncharacterized protein</fullName>
    </submittedName>
</protein>
<reference evidence="1" key="2">
    <citation type="journal article" date="2015" name="Fish Shellfish Immunol.">
        <title>Early steps in the European eel (Anguilla anguilla)-Vibrio vulnificus interaction in the gills: Role of the RtxA13 toxin.</title>
        <authorList>
            <person name="Callol A."/>
            <person name="Pajuelo D."/>
            <person name="Ebbesson L."/>
            <person name="Teles M."/>
            <person name="MacKenzie S."/>
            <person name="Amaro C."/>
        </authorList>
    </citation>
    <scope>NUCLEOTIDE SEQUENCE</scope>
</reference>
<name>A0A0E9W6N6_ANGAN</name>